<sequence>GTCSVMYYIEGPDRTTEIMGFYKTKLAAAGWKLDQEGVMAGMQIVTFSKGKDYSLEVGAGYSEGVTTFWLNYKGPTEEELKGPYDSASDVDPASELNSAFHDDFEAVLTSIFGGAKLTSSSSDKYYEELDYIVKRKVSKEDAQQVRVLLEAKGYVTTSTKAETNVYRYDFSKEMLGQTYEDMDVDIWLEEEGSRQQKVSVTVYK</sequence>
<dbReference type="AlphaFoldDB" id="X0XET0"/>
<gene>
    <name evidence="1" type="ORF">S01H1_66179</name>
</gene>
<reference evidence="1" key="1">
    <citation type="journal article" date="2014" name="Front. Microbiol.">
        <title>High frequency of phylogenetically diverse reductive dehalogenase-homologous genes in deep subseafloor sedimentary metagenomes.</title>
        <authorList>
            <person name="Kawai M."/>
            <person name="Futagami T."/>
            <person name="Toyoda A."/>
            <person name="Takaki Y."/>
            <person name="Nishi S."/>
            <person name="Hori S."/>
            <person name="Arai W."/>
            <person name="Tsubouchi T."/>
            <person name="Morono Y."/>
            <person name="Uchiyama I."/>
            <person name="Ito T."/>
            <person name="Fujiyama A."/>
            <person name="Inagaki F."/>
            <person name="Takami H."/>
        </authorList>
    </citation>
    <scope>NUCLEOTIDE SEQUENCE</scope>
    <source>
        <strain evidence="1">Expedition CK06-06</strain>
    </source>
</reference>
<proteinExistence type="predicted"/>
<dbReference type="EMBL" id="BARS01043745">
    <property type="protein sequence ID" value="GAG41600.1"/>
    <property type="molecule type" value="Genomic_DNA"/>
</dbReference>
<protein>
    <submittedName>
        <fullName evidence="1">Uncharacterized protein</fullName>
    </submittedName>
</protein>
<evidence type="ECO:0000313" key="1">
    <source>
        <dbReference type="EMBL" id="GAG41600.1"/>
    </source>
</evidence>
<accession>X0XET0</accession>
<comment type="caution">
    <text evidence="1">The sequence shown here is derived from an EMBL/GenBank/DDBJ whole genome shotgun (WGS) entry which is preliminary data.</text>
</comment>
<organism evidence="1">
    <name type="scientific">marine sediment metagenome</name>
    <dbReference type="NCBI Taxonomy" id="412755"/>
    <lineage>
        <taxon>unclassified sequences</taxon>
        <taxon>metagenomes</taxon>
        <taxon>ecological metagenomes</taxon>
    </lineage>
</organism>
<feature type="non-terminal residue" evidence="1">
    <location>
        <position position="1"/>
    </location>
</feature>
<name>X0XET0_9ZZZZ</name>